<organism evidence="18 19">
    <name type="scientific">Kyrpidia spormannii</name>
    <dbReference type="NCBI Taxonomy" id="2055160"/>
    <lineage>
        <taxon>Bacteria</taxon>
        <taxon>Bacillati</taxon>
        <taxon>Bacillota</taxon>
        <taxon>Bacilli</taxon>
        <taxon>Bacillales</taxon>
        <taxon>Alicyclobacillaceae</taxon>
        <taxon>Kyrpidia</taxon>
    </lineage>
</organism>
<evidence type="ECO:0000256" key="13">
    <source>
        <dbReference type="ARBA" id="ARBA00047833"/>
    </source>
</evidence>
<dbReference type="Gene3D" id="3.90.190.20">
    <property type="entry name" value="Mur ligase, C-terminal domain"/>
    <property type="match status" value="1"/>
</dbReference>
<keyword evidence="10 14" id="KW-0573">Peptidoglycan synthesis</keyword>
<dbReference type="GO" id="GO:0005737">
    <property type="term" value="C:cytoplasm"/>
    <property type="evidence" value="ECO:0007669"/>
    <property type="project" value="UniProtKB-SubCell"/>
</dbReference>
<reference evidence="18 19" key="1">
    <citation type="submission" date="2020-04" db="EMBL/GenBank/DDBJ databases">
        <authorList>
            <person name="Hogendoorn C."/>
        </authorList>
    </citation>
    <scope>NUCLEOTIDE SEQUENCE [LARGE SCALE GENOMIC DNA]</scope>
    <source>
        <strain evidence="18">COOX1</strain>
    </source>
</reference>
<evidence type="ECO:0000259" key="16">
    <source>
        <dbReference type="Pfam" id="PF02875"/>
    </source>
</evidence>
<evidence type="ECO:0000313" key="18">
    <source>
        <dbReference type="EMBL" id="CAB3391899.1"/>
    </source>
</evidence>
<feature type="binding site" evidence="14">
    <location>
        <begin position="117"/>
        <end position="123"/>
    </location>
    <ligand>
        <name>ATP</name>
        <dbReference type="ChEBI" id="CHEBI:30616"/>
    </ligand>
</feature>
<comment type="subcellular location">
    <subcellularLocation>
        <location evidence="1 14">Cytoplasm</location>
    </subcellularLocation>
</comment>
<dbReference type="SUPFAM" id="SSF53623">
    <property type="entry name" value="MurD-like peptide ligases, catalytic domain"/>
    <property type="match status" value="1"/>
</dbReference>
<dbReference type="SUPFAM" id="SSF53244">
    <property type="entry name" value="MurD-like peptide ligases, peptide-binding domain"/>
    <property type="match status" value="1"/>
</dbReference>
<evidence type="ECO:0000256" key="4">
    <source>
        <dbReference type="ARBA" id="ARBA00022490"/>
    </source>
</evidence>
<dbReference type="InterPro" id="IPR013221">
    <property type="entry name" value="Mur_ligase_cen"/>
</dbReference>
<dbReference type="GO" id="GO:0008360">
    <property type="term" value="P:regulation of cell shape"/>
    <property type="evidence" value="ECO:0007669"/>
    <property type="project" value="UniProtKB-KW"/>
</dbReference>
<dbReference type="PANTHER" id="PTHR43445">
    <property type="entry name" value="UDP-N-ACETYLMURAMATE--L-ALANINE LIGASE-RELATED"/>
    <property type="match status" value="1"/>
</dbReference>
<keyword evidence="7 14" id="KW-0547">Nucleotide-binding</keyword>
<dbReference type="GO" id="GO:0005524">
    <property type="term" value="F:ATP binding"/>
    <property type="evidence" value="ECO:0007669"/>
    <property type="project" value="UniProtKB-UniRule"/>
</dbReference>
<dbReference type="Proteomes" id="UP000502196">
    <property type="component" value="Chromosome"/>
</dbReference>
<dbReference type="GO" id="GO:0071555">
    <property type="term" value="P:cell wall organization"/>
    <property type="evidence" value="ECO:0007669"/>
    <property type="project" value="UniProtKB-KW"/>
</dbReference>
<feature type="domain" description="Mur ligase C-terminal" evidence="16">
    <location>
        <begin position="317"/>
        <end position="447"/>
    </location>
</feature>
<evidence type="ECO:0000256" key="3">
    <source>
        <dbReference type="ARBA" id="ARBA00012211"/>
    </source>
</evidence>
<dbReference type="Gene3D" id="3.40.50.720">
    <property type="entry name" value="NAD(P)-binding Rossmann-like Domain"/>
    <property type="match status" value="1"/>
</dbReference>
<comment type="pathway">
    <text evidence="2 14">Cell wall biogenesis; peptidoglycan biosynthesis.</text>
</comment>
<keyword evidence="11 14" id="KW-0131">Cell cycle</keyword>
<protein>
    <recommendedName>
        <fullName evidence="3 14">UDP-N-acetylmuramate--L-alanine ligase</fullName>
        <ecNumber evidence="3 14">6.3.2.8</ecNumber>
    </recommendedName>
    <alternativeName>
        <fullName evidence="14">UDP-N-acetylmuramoyl-L-alanine synthetase</fullName>
    </alternativeName>
</protein>
<evidence type="ECO:0000256" key="7">
    <source>
        <dbReference type="ARBA" id="ARBA00022741"/>
    </source>
</evidence>
<evidence type="ECO:0000256" key="1">
    <source>
        <dbReference type="ARBA" id="ARBA00004496"/>
    </source>
</evidence>
<dbReference type="GO" id="GO:0008763">
    <property type="term" value="F:UDP-N-acetylmuramate-L-alanine ligase activity"/>
    <property type="evidence" value="ECO:0007669"/>
    <property type="project" value="UniProtKB-UniRule"/>
</dbReference>
<dbReference type="GO" id="GO:0051301">
    <property type="term" value="P:cell division"/>
    <property type="evidence" value="ECO:0007669"/>
    <property type="project" value="UniProtKB-KW"/>
</dbReference>
<dbReference type="Gene3D" id="3.40.1190.10">
    <property type="entry name" value="Mur-like, catalytic domain"/>
    <property type="match status" value="1"/>
</dbReference>
<dbReference type="HAMAP" id="MF_00046">
    <property type="entry name" value="MurC"/>
    <property type="match status" value="1"/>
</dbReference>
<dbReference type="InterPro" id="IPR050061">
    <property type="entry name" value="MurCDEF_pg_biosynth"/>
</dbReference>
<evidence type="ECO:0000256" key="6">
    <source>
        <dbReference type="ARBA" id="ARBA00022618"/>
    </source>
</evidence>
<comment type="similarity">
    <text evidence="14">Belongs to the MurCDEF family.</text>
</comment>
<evidence type="ECO:0000256" key="2">
    <source>
        <dbReference type="ARBA" id="ARBA00004752"/>
    </source>
</evidence>
<dbReference type="EMBL" id="LR792683">
    <property type="protein sequence ID" value="CAB3391899.1"/>
    <property type="molecule type" value="Genomic_DNA"/>
</dbReference>
<sequence length="471" mass="51252">MRVVDMEQLGKHVHFVGIGGYGMSALARVLLDWHISVSGSDVAANALTDELARRGAVIAIGHRASQVDGADCVVYSSAVSPENPELVEARRRGLRILHRSELLAEILQAKKGIAVAGAHGKTTTSSMIAFVMNQAGLDPTYIVGGVISNLGENAKAGLGPYAVAEADESDGTFLNYHPYVAVVTNIEPDHLENYGGKFENLRGAYKRFLGQVREGGLAVLCADDPELSNLGSQLAGRTVWYGFSSGADWTAEDVDLHDGHSRCRVFYRKKYVGDLTLSVPGRHNISDALAAIAVCREAGIPFSTIAEILSSFRGAKRRFQQIADVAGILIVDDYAHHPTEIEATLAAARTTGRRIVAVFQPQRYTRTHFLLDQFSYAFKDADEVIITDIYSPIGEQKIAGVSAERLAQLIRERSNERVRFLRQKQDVINDLLSRVHPGDLVLFMGAGDIWMAARQLAEALQDGLAEPMARA</sequence>
<comment type="catalytic activity">
    <reaction evidence="13 14">
        <text>UDP-N-acetyl-alpha-D-muramate + L-alanine + ATP = UDP-N-acetyl-alpha-D-muramoyl-L-alanine + ADP + phosphate + H(+)</text>
        <dbReference type="Rhea" id="RHEA:23372"/>
        <dbReference type="ChEBI" id="CHEBI:15378"/>
        <dbReference type="ChEBI" id="CHEBI:30616"/>
        <dbReference type="ChEBI" id="CHEBI:43474"/>
        <dbReference type="ChEBI" id="CHEBI:57972"/>
        <dbReference type="ChEBI" id="CHEBI:70757"/>
        <dbReference type="ChEBI" id="CHEBI:83898"/>
        <dbReference type="ChEBI" id="CHEBI:456216"/>
        <dbReference type="EC" id="6.3.2.8"/>
    </reaction>
</comment>
<dbReference type="InterPro" id="IPR004101">
    <property type="entry name" value="Mur_ligase_C"/>
</dbReference>
<feature type="domain" description="Mur ligase central" evidence="17">
    <location>
        <begin position="115"/>
        <end position="295"/>
    </location>
</feature>
<evidence type="ECO:0000313" key="19">
    <source>
        <dbReference type="Proteomes" id="UP000502196"/>
    </source>
</evidence>
<dbReference type="InterPro" id="IPR000713">
    <property type="entry name" value="Mur_ligase_N"/>
</dbReference>
<keyword evidence="8 14" id="KW-0067">ATP-binding</keyword>
<keyword evidence="12 14" id="KW-0961">Cell wall biogenesis/degradation</keyword>
<dbReference type="NCBIfam" id="TIGR01082">
    <property type="entry name" value="murC"/>
    <property type="match status" value="1"/>
</dbReference>
<evidence type="ECO:0000256" key="8">
    <source>
        <dbReference type="ARBA" id="ARBA00022840"/>
    </source>
</evidence>
<evidence type="ECO:0000256" key="11">
    <source>
        <dbReference type="ARBA" id="ARBA00023306"/>
    </source>
</evidence>
<gene>
    <name evidence="14 18" type="primary">murC</name>
    <name evidence="18" type="ORF">COOX1_1141</name>
</gene>
<feature type="domain" description="Mur ligase N-terminal catalytic" evidence="15">
    <location>
        <begin position="12"/>
        <end position="110"/>
    </location>
</feature>
<dbReference type="InterPro" id="IPR036615">
    <property type="entry name" value="Mur_ligase_C_dom_sf"/>
</dbReference>
<dbReference type="Pfam" id="PF08245">
    <property type="entry name" value="Mur_ligase_M"/>
    <property type="match status" value="1"/>
</dbReference>
<keyword evidence="9 14" id="KW-0133">Cell shape</keyword>
<evidence type="ECO:0000256" key="12">
    <source>
        <dbReference type="ARBA" id="ARBA00023316"/>
    </source>
</evidence>
<keyword evidence="4 14" id="KW-0963">Cytoplasm</keyword>
<dbReference type="EC" id="6.3.2.8" evidence="3 14"/>
<evidence type="ECO:0000256" key="10">
    <source>
        <dbReference type="ARBA" id="ARBA00022984"/>
    </source>
</evidence>
<dbReference type="Pfam" id="PF01225">
    <property type="entry name" value="Mur_ligase"/>
    <property type="match status" value="1"/>
</dbReference>
<keyword evidence="6 14" id="KW-0132">Cell division</keyword>
<accession>A0A6F9E4W4</accession>
<dbReference type="InterPro" id="IPR005758">
    <property type="entry name" value="UDP-N-AcMur_Ala_ligase_MurC"/>
</dbReference>
<proteinExistence type="inferred from homology"/>
<dbReference type="Pfam" id="PF02875">
    <property type="entry name" value="Mur_ligase_C"/>
    <property type="match status" value="1"/>
</dbReference>
<name>A0A6F9E4W4_9BACL</name>
<dbReference type="PANTHER" id="PTHR43445:SF3">
    <property type="entry name" value="UDP-N-ACETYLMURAMATE--L-ALANINE LIGASE"/>
    <property type="match status" value="1"/>
</dbReference>
<dbReference type="UniPathway" id="UPA00219"/>
<evidence type="ECO:0000259" key="17">
    <source>
        <dbReference type="Pfam" id="PF08245"/>
    </source>
</evidence>
<dbReference type="GO" id="GO:0009252">
    <property type="term" value="P:peptidoglycan biosynthetic process"/>
    <property type="evidence" value="ECO:0007669"/>
    <property type="project" value="UniProtKB-UniRule"/>
</dbReference>
<evidence type="ECO:0000256" key="9">
    <source>
        <dbReference type="ARBA" id="ARBA00022960"/>
    </source>
</evidence>
<evidence type="ECO:0000259" key="15">
    <source>
        <dbReference type="Pfam" id="PF01225"/>
    </source>
</evidence>
<keyword evidence="5 14" id="KW-0436">Ligase</keyword>
<evidence type="ECO:0000256" key="5">
    <source>
        <dbReference type="ARBA" id="ARBA00022598"/>
    </source>
</evidence>
<dbReference type="AlphaFoldDB" id="A0A6F9E4W4"/>
<dbReference type="InterPro" id="IPR036565">
    <property type="entry name" value="Mur-like_cat_sf"/>
</dbReference>
<evidence type="ECO:0000256" key="14">
    <source>
        <dbReference type="HAMAP-Rule" id="MF_00046"/>
    </source>
</evidence>
<dbReference type="SUPFAM" id="SSF51984">
    <property type="entry name" value="MurCD N-terminal domain"/>
    <property type="match status" value="1"/>
</dbReference>
<comment type="function">
    <text evidence="14">Cell wall formation.</text>
</comment>